<feature type="non-terminal residue" evidence="1">
    <location>
        <position position="129"/>
    </location>
</feature>
<dbReference type="EMBL" id="LXQA010004789">
    <property type="protein sequence ID" value="MCH83190.1"/>
    <property type="molecule type" value="Genomic_DNA"/>
</dbReference>
<name>A0A392M6X2_9FABA</name>
<organism evidence="1 2">
    <name type="scientific">Trifolium medium</name>
    <dbReference type="NCBI Taxonomy" id="97028"/>
    <lineage>
        <taxon>Eukaryota</taxon>
        <taxon>Viridiplantae</taxon>
        <taxon>Streptophyta</taxon>
        <taxon>Embryophyta</taxon>
        <taxon>Tracheophyta</taxon>
        <taxon>Spermatophyta</taxon>
        <taxon>Magnoliopsida</taxon>
        <taxon>eudicotyledons</taxon>
        <taxon>Gunneridae</taxon>
        <taxon>Pentapetalae</taxon>
        <taxon>rosids</taxon>
        <taxon>fabids</taxon>
        <taxon>Fabales</taxon>
        <taxon>Fabaceae</taxon>
        <taxon>Papilionoideae</taxon>
        <taxon>50 kb inversion clade</taxon>
        <taxon>NPAAA clade</taxon>
        <taxon>Hologalegina</taxon>
        <taxon>IRL clade</taxon>
        <taxon>Trifolieae</taxon>
        <taxon>Trifolium</taxon>
    </lineage>
</organism>
<evidence type="ECO:0000313" key="1">
    <source>
        <dbReference type="EMBL" id="MCH83190.1"/>
    </source>
</evidence>
<dbReference type="AlphaFoldDB" id="A0A392M6X2"/>
<proteinExistence type="predicted"/>
<accession>A0A392M6X2</accession>
<evidence type="ECO:0000313" key="2">
    <source>
        <dbReference type="Proteomes" id="UP000265520"/>
    </source>
</evidence>
<protein>
    <submittedName>
        <fullName evidence="1">Calcium-dependent lipid-binding family protein</fullName>
    </submittedName>
</protein>
<sequence>VVSSEFTFYDGTKSFLDDSSYSEKLIRAKLDLSFMYASKEKDTWIRALVKDFTVEAGSGLIILDPVDISGGYTSAYAALNFGNATPLVPCTNFDRLWVSEKETGPKNNITFWRPQAPANYVVLGDCVTS</sequence>
<gene>
    <name evidence="1" type="ORF">A2U01_0004007</name>
</gene>
<feature type="non-terminal residue" evidence="1">
    <location>
        <position position="1"/>
    </location>
</feature>
<reference evidence="1 2" key="1">
    <citation type="journal article" date="2018" name="Front. Plant Sci.">
        <title>Red Clover (Trifolium pratense) and Zigzag Clover (T. medium) - A Picture of Genomic Similarities and Differences.</title>
        <authorList>
            <person name="Dluhosova J."/>
            <person name="Istvanek J."/>
            <person name="Nedelnik J."/>
            <person name="Repkova J."/>
        </authorList>
    </citation>
    <scope>NUCLEOTIDE SEQUENCE [LARGE SCALE GENOMIC DNA]</scope>
    <source>
        <strain evidence="2">cv. 10/8</strain>
        <tissue evidence="1">Leaf</tissue>
    </source>
</reference>
<comment type="caution">
    <text evidence="1">The sequence shown here is derived from an EMBL/GenBank/DDBJ whole genome shotgun (WGS) entry which is preliminary data.</text>
</comment>
<dbReference type="Proteomes" id="UP000265520">
    <property type="component" value="Unassembled WGS sequence"/>
</dbReference>
<keyword evidence="2" id="KW-1185">Reference proteome</keyword>